<dbReference type="SUPFAM" id="SSF56925">
    <property type="entry name" value="OMPA-like"/>
    <property type="match status" value="1"/>
</dbReference>
<gene>
    <name evidence="8" type="ORF">JEQ47_04015</name>
</gene>
<evidence type="ECO:0000256" key="2">
    <source>
        <dbReference type="ARBA" id="ARBA00022729"/>
    </source>
</evidence>
<keyword evidence="4" id="KW-0998">Cell outer membrane</keyword>
<dbReference type="Proteomes" id="UP000602124">
    <property type="component" value="Unassembled WGS sequence"/>
</dbReference>
<evidence type="ECO:0000259" key="7">
    <source>
        <dbReference type="Pfam" id="PF13505"/>
    </source>
</evidence>
<comment type="similarity">
    <text evidence="5">Belongs to the Omp25/RopB family.</text>
</comment>
<dbReference type="InterPro" id="IPR051692">
    <property type="entry name" value="OMP-like"/>
</dbReference>
<organism evidence="8 9">
    <name type="scientific">Devosia sediminis</name>
    <dbReference type="NCBI Taxonomy" id="2798801"/>
    <lineage>
        <taxon>Bacteria</taxon>
        <taxon>Pseudomonadati</taxon>
        <taxon>Pseudomonadota</taxon>
        <taxon>Alphaproteobacteria</taxon>
        <taxon>Hyphomicrobiales</taxon>
        <taxon>Devosiaceae</taxon>
        <taxon>Devosia</taxon>
    </lineage>
</organism>
<accession>A0A934IND6</accession>
<comment type="subcellular location">
    <subcellularLocation>
        <location evidence="1">Cell outer membrane</location>
    </subcellularLocation>
</comment>
<dbReference type="InterPro" id="IPR011250">
    <property type="entry name" value="OMP/PagP_B-barrel"/>
</dbReference>
<evidence type="ECO:0000256" key="4">
    <source>
        <dbReference type="ARBA" id="ARBA00023237"/>
    </source>
</evidence>
<name>A0A934IND6_9HYPH</name>
<keyword evidence="2 6" id="KW-0732">Signal</keyword>
<sequence>MRLSFVVAALAVIASPAMAADYPYYQPPNFDFEEDRAAGGWTGQYLGITVGGLRPRIDVPGATVIEGNGIVGGVFAGVNFQQDNGLVLGAEADAEYAGFHGTGTCAVATWTCRGTLEYQGSLRGRVGFAVDAFHVYGTAGLAVAHIGGSTTSPANAQFRDSDTFIGWTAGVGAEVAFSDAWFVRAEYRYTDYGSRDMTFDGAYPGVKATSHAVRAGLAYRF</sequence>
<protein>
    <submittedName>
        <fullName evidence="8">Porin family protein</fullName>
    </submittedName>
</protein>
<keyword evidence="3" id="KW-0472">Membrane</keyword>
<keyword evidence="9" id="KW-1185">Reference proteome</keyword>
<reference evidence="8" key="1">
    <citation type="submission" date="2020-12" db="EMBL/GenBank/DDBJ databases">
        <title>Devosia sp. MSA67 isolated from Mo River.</title>
        <authorList>
            <person name="Ma F."/>
            <person name="Zi Z."/>
        </authorList>
    </citation>
    <scope>NUCLEOTIDE SEQUENCE</scope>
    <source>
        <strain evidence="8">MSA67</strain>
    </source>
</reference>
<dbReference type="InterPro" id="IPR027385">
    <property type="entry name" value="Beta-barrel_OMP"/>
</dbReference>
<dbReference type="Pfam" id="PF13505">
    <property type="entry name" value="OMP_b-brl"/>
    <property type="match status" value="1"/>
</dbReference>
<dbReference type="RefSeq" id="WP_198875090.1">
    <property type="nucleotide sequence ID" value="NZ_JAEKMH010000001.1"/>
</dbReference>
<dbReference type="PANTHER" id="PTHR34001:SF3">
    <property type="entry name" value="BLL7405 PROTEIN"/>
    <property type="match status" value="1"/>
</dbReference>
<evidence type="ECO:0000313" key="8">
    <source>
        <dbReference type="EMBL" id="MBJ3783878.1"/>
    </source>
</evidence>
<evidence type="ECO:0000256" key="5">
    <source>
        <dbReference type="ARBA" id="ARBA00038306"/>
    </source>
</evidence>
<evidence type="ECO:0000256" key="1">
    <source>
        <dbReference type="ARBA" id="ARBA00004442"/>
    </source>
</evidence>
<dbReference type="GO" id="GO:0009279">
    <property type="term" value="C:cell outer membrane"/>
    <property type="evidence" value="ECO:0007669"/>
    <property type="project" value="UniProtKB-SubCell"/>
</dbReference>
<proteinExistence type="inferred from homology"/>
<dbReference type="AlphaFoldDB" id="A0A934IND6"/>
<feature type="domain" description="Outer membrane protein beta-barrel" evidence="7">
    <location>
        <begin position="6"/>
        <end position="221"/>
    </location>
</feature>
<evidence type="ECO:0000256" key="6">
    <source>
        <dbReference type="SAM" id="SignalP"/>
    </source>
</evidence>
<feature type="chain" id="PRO_5037863909" evidence="6">
    <location>
        <begin position="20"/>
        <end position="221"/>
    </location>
</feature>
<evidence type="ECO:0000256" key="3">
    <source>
        <dbReference type="ARBA" id="ARBA00023136"/>
    </source>
</evidence>
<dbReference type="Gene3D" id="2.40.160.20">
    <property type="match status" value="1"/>
</dbReference>
<feature type="signal peptide" evidence="6">
    <location>
        <begin position="1"/>
        <end position="19"/>
    </location>
</feature>
<dbReference type="EMBL" id="JAEKMH010000001">
    <property type="protein sequence ID" value="MBJ3783878.1"/>
    <property type="molecule type" value="Genomic_DNA"/>
</dbReference>
<comment type="caution">
    <text evidence="8">The sequence shown here is derived from an EMBL/GenBank/DDBJ whole genome shotgun (WGS) entry which is preliminary data.</text>
</comment>
<dbReference type="PANTHER" id="PTHR34001">
    <property type="entry name" value="BLL7405 PROTEIN"/>
    <property type="match status" value="1"/>
</dbReference>
<evidence type="ECO:0000313" key="9">
    <source>
        <dbReference type="Proteomes" id="UP000602124"/>
    </source>
</evidence>